<accession>A0A9P9WS63</accession>
<protein>
    <submittedName>
        <fullName evidence="1">Uncharacterized protein</fullName>
    </submittedName>
</protein>
<evidence type="ECO:0000313" key="2">
    <source>
        <dbReference type="Proteomes" id="UP000829685"/>
    </source>
</evidence>
<reference evidence="1" key="1">
    <citation type="submission" date="2021-03" db="EMBL/GenBank/DDBJ databases">
        <title>Revisited historic fungal species revealed as producer of novel bioactive compounds through whole genome sequencing and comparative genomics.</title>
        <authorList>
            <person name="Vignolle G.A."/>
            <person name="Hochenegger N."/>
            <person name="Mach R.L."/>
            <person name="Mach-Aigner A.R."/>
            <person name="Javad Rahimi M."/>
            <person name="Salim K.A."/>
            <person name="Chan C.M."/>
            <person name="Lim L.B.L."/>
            <person name="Cai F."/>
            <person name="Druzhinina I.S."/>
            <person name="U'Ren J.M."/>
            <person name="Derntl C."/>
        </authorList>
    </citation>
    <scope>NUCLEOTIDE SEQUENCE</scope>
    <source>
        <strain evidence="1">TUCIM 5799</strain>
    </source>
</reference>
<evidence type="ECO:0000313" key="1">
    <source>
        <dbReference type="EMBL" id="KAI1877426.1"/>
    </source>
</evidence>
<keyword evidence="2" id="KW-1185">Reference proteome</keyword>
<dbReference type="AlphaFoldDB" id="A0A9P9WS63"/>
<dbReference type="Proteomes" id="UP000829685">
    <property type="component" value="Unassembled WGS sequence"/>
</dbReference>
<comment type="caution">
    <text evidence="1">The sequence shown here is derived from an EMBL/GenBank/DDBJ whole genome shotgun (WGS) entry which is preliminary data.</text>
</comment>
<gene>
    <name evidence="1" type="ORF">JX265_003434</name>
</gene>
<proteinExistence type="predicted"/>
<organism evidence="1 2">
    <name type="scientific">Neoarthrinium moseri</name>
    <dbReference type="NCBI Taxonomy" id="1658444"/>
    <lineage>
        <taxon>Eukaryota</taxon>
        <taxon>Fungi</taxon>
        <taxon>Dikarya</taxon>
        <taxon>Ascomycota</taxon>
        <taxon>Pezizomycotina</taxon>
        <taxon>Sordariomycetes</taxon>
        <taxon>Xylariomycetidae</taxon>
        <taxon>Amphisphaeriales</taxon>
        <taxon>Apiosporaceae</taxon>
        <taxon>Neoarthrinium</taxon>
    </lineage>
</organism>
<dbReference type="EMBL" id="JAFIMR010000006">
    <property type="protein sequence ID" value="KAI1877426.1"/>
    <property type="molecule type" value="Genomic_DNA"/>
</dbReference>
<sequence>MCFEIWSSAGARTLAARPITSTFVSTKSMSHILLVSQSKAHQPHRDVQPVEKRCSAPAIRRANRAEPHWAGVASCMMRPDRASTRQPEPPTSKCKYSRADIKGPARRNKLNIKDVPSRRGINGKSHWLTWIPCNTPWHLTVNEVSFAQGVKLDFWVVSRSEVVKSKEVRLKSSGLSEPVLLRHIDGAPVVYLEP</sequence>
<name>A0A9P9WS63_9PEZI</name>